<evidence type="ECO:0000259" key="3">
    <source>
        <dbReference type="PROSITE" id="PS50977"/>
    </source>
</evidence>
<evidence type="ECO:0000313" key="4">
    <source>
        <dbReference type="EMBL" id="KEK21934.1"/>
    </source>
</evidence>
<dbReference type="InterPro" id="IPR050109">
    <property type="entry name" value="HTH-type_TetR-like_transc_reg"/>
</dbReference>
<dbReference type="PANTHER" id="PTHR30055">
    <property type="entry name" value="HTH-TYPE TRANSCRIPTIONAL REGULATOR RUTR"/>
    <property type="match status" value="1"/>
</dbReference>
<dbReference type="GO" id="GO:0003700">
    <property type="term" value="F:DNA-binding transcription factor activity"/>
    <property type="evidence" value="ECO:0007669"/>
    <property type="project" value="TreeGrafter"/>
</dbReference>
<evidence type="ECO:0000313" key="5">
    <source>
        <dbReference type="Proteomes" id="UP000027778"/>
    </source>
</evidence>
<feature type="domain" description="HTH tetR-type" evidence="3">
    <location>
        <begin position="4"/>
        <end position="64"/>
    </location>
</feature>
<sequence length="193" mass="22623">MARTKTAEKIIQAAIELVKEKGYKAATTKEIAMRAGVNEVTIFRNFKNKKGIIEAAVYEFSYVPHLKQFLQTEIVWELETDLKNLARHYHKFLNEAKDIISIGIRETGEFPELDDEISKIPKGLKEELMIYFEKMQKKGKIIDTNIEAQVMNFIWINFGYFLSKLRFENRLIEINDENFIENNIVLYARALRP</sequence>
<protein>
    <submittedName>
        <fullName evidence="4">TetR family transcriptional regulator</fullName>
    </submittedName>
</protein>
<keyword evidence="5" id="KW-1185">Reference proteome</keyword>
<dbReference type="Proteomes" id="UP000027778">
    <property type="component" value="Unassembled WGS sequence"/>
</dbReference>
<reference evidence="4 5" key="1">
    <citation type="submission" date="2014-06" db="EMBL/GenBank/DDBJ databases">
        <title>Draft genome sequence of Bacillus gaemokensis JCM 15801 (MCCC 1A00707).</title>
        <authorList>
            <person name="Lai Q."/>
            <person name="Liu Y."/>
            <person name="Shao Z."/>
        </authorList>
    </citation>
    <scope>NUCLEOTIDE SEQUENCE [LARGE SCALE GENOMIC DNA]</scope>
    <source>
        <strain evidence="4 5">JCM 15801</strain>
    </source>
</reference>
<dbReference type="PRINTS" id="PR00455">
    <property type="entry name" value="HTHTETR"/>
</dbReference>
<dbReference type="RefSeq" id="WP_033678612.1">
    <property type="nucleotide sequence ID" value="NZ_JOTM01000047.1"/>
</dbReference>
<evidence type="ECO:0000256" key="1">
    <source>
        <dbReference type="ARBA" id="ARBA00023125"/>
    </source>
</evidence>
<gene>
    <name evidence="4" type="ORF">BAGA_23105</name>
</gene>
<dbReference type="GO" id="GO:0000976">
    <property type="term" value="F:transcription cis-regulatory region binding"/>
    <property type="evidence" value="ECO:0007669"/>
    <property type="project" value="TreeGrafter"/>
</dbReference>
<comment type="caution">
    <text evidence="4">The sequence shown here is derived from an EMBL/GenBank/DDBJ whole genome shotgun (WGS) entry which is preliminary data.</text>
</comment>
<organism evidence="4 5">
    <name type="scientific">Bacillus gaemokensis</name>
    <dbReference type="NCBI Taxonomy" id="574375"/>
    <lineage>
        <taxon>Bacteria</taxon>
        <taxon>Bacillati</taxon>
        <taxon>Bacillota</taxon>
        <taxon>Bacilli</taxon>
        <taxon>Bacillales</taxon>
        <taxon>Bacillaceae</taxon>
        <taxon>Bacillus</taxon>
        <taxon>Bacillus cereus group</taxon>
    </lineage>
</organism>
<dbReference type="Gene3D" id="1.10.357.10">
    <property type="entry name" value="Tetracycline Repressor, domain 2"/>
    <property type="match status" value="1"/>
</dbReference>
<keyword evidence="1 2" id="KW-0238">DNA-binding</keyword>
<accession>A0A073K3U0</accession>
<dbReference type="PANTHER" id="PTHR30055:SF226">
    <property type="entry name" value="HTH-TYPE TRANSCRIPTIONAL REGULATOR PKSA"/>
    <property type="match status" value="1"/>
</dbReference>
<dbReference type="AlphaFoldDB" id="A0A073K3U0"/>
<proteinExistence type="predicted"/>
<dbReference type="InterPro" id="IPR009057">
    <property type="entry name" value="Homeodomain-like_sf"/>
</dbReference>
<dbReference type="InterPro" id="IPR001647">
    <property type="entry name" value="HTH_TetR"/>
</dbReference>
<evidence type="ECO:0000256" key="2">
    <source>
        <dbReference type="PROSITE-ProRule" id="PRU00335"/>
    </source>
</evidence>
<dbReference type="STRING" id="574375.AZF08_24980"/>
<dbReference type="EMBL" id="JOTM01000047">
    <property type="protein sequence ID" value="KEK21934.1"/>
    <property type="molecule type" value="Genomic_DNA"/>
</dbReference>
<dbReference type="Pfam" id="PF00440">
    <property type="entry name" value="TetR_N"/>
    <property type="match status" value="1"/>
</dbReference>
<dbReference type="SUPFAM" id="SSF46689">
    <property type="entry name" value="Homeodomain-like"/>
    <property type="match status" value="1"/>
</dbReference>
<dbReference type="PROSITE" id="PS50977">
    <property type="entry name" value="HTH_TETR_2"/>
    <property type="match status" value="1"/>
</dbReference>
<dbReference type="eggNOG" id="COG1309">
    <property type="taxonomic scope" value="Bacteria"/>
</dbReference>
<name>A0A073K3U0_9BACI</name>
<feature type="DNA-binding region" description="H-T-H motif" evidence="2">
    <location>
        <begin position="27"/>
        <end position="46"/>
    </location>
</feature>
<dbReference type="OrthoDB" id="277085at2"/>